<dbReference type="Proteomes" id="UP000324209">
    <property type="component" value="Chromosome"/>
</dbReference>
<dbReference type="SMART" id="SM00855">
    <property type="entry name" value="PGAM"/>
    <property type="match status" value="1"/>
</dbReference>
<sequence length="206" mass="23813">MNELYIMRHGETEWNSEKRYQGQMDSDLTEFGKQGTLLQKDKIQGIYFKTVYCSPLGRTRSTMNILKPCSGEVIYDARLMEICLGALQGKTHQELSEQEKIAQHTFWSDPENFDIDGGETMVDLEKRVQSFLTDLNKKEGPILIITHTVIIKMMLKILESRPLAKLWDAPYLHPGTILVLHKDKKTYIQEVIHTHNDMQKPVSYIA</sequence>
<evidence type="ECO:0000256" key="4">
    <source>
        <dbReference type="PIRSR" id="PIRSR613078-2"/>
    </source>
</evidence>
<dbReference type="EMBL" id="CP036150">
    <property type="protein sequence ID" value="QEN06921.1"/>
    <property type="molecule type" value="Genomic_DNA"/>
</dbReference>
<keyword evidence="1" id="KW-0324">Glycolysis</keyword>
<evidence type="ECO:0000313" key="5">
    <source>
        <dbReference type="EMBL" id="QEN06921.1"/>
    </source>
</evidence>
<dbReference type="Pfam" id="PF00300">
    <property type="entry name" value="His_Phos_1"/>
    <property type="match status" value="1"/>
</dbReference>
<feature type="binding site" evidence="4">
    <location>
        <position position="58"/>
    </location>
    <ligand>
        <name>substrate</name>
    </ligand>
</feature>
<evidence type="ECO:0000313" key="6">
    <source>
        <dbReference type="Proteomes" id="UP000324209"/>
    </source>
</evidence>
<organism evidence="5 6">
    <name type="scientific">Oceanispirochaeta crateris</name>
    <dbReference type="NCBI Taxonomy" id="2518645"/>
    <lineage>
        <taxon>Bacteria</taxon>
        <taxon>Pseudomonadati</taxon>
        <taxon>Spirochaetota</taxon>
        <taxon>Spirochaetia</taxon>
        <taxon>Spirochaetales</taxon>
        <taxon>Spirochaetaceae</taxon>
        <taxon>Oceanispirochaeta</taxon>
    </lineage>
</organism>
<feature type="binding site" evidence="4">
    <location>
        <begin position="8"/>
        <end position="15"/>
    </location>
    <ligand>
        <name>substrate</name>
    </ligand>
</feature>
<dbReference type="PROSITE" id="PS00175">
    <property type="entry name" value="PG_MUTASE"/>
    <property type="match status" value="1"/>
</dbReference>
<keyword evidence="2" id="KW-0413">Isomerase</keyword>
<dbReference type="PANTHER" id="PTHR48100">
    <property type="entry name" value="BROAD-SPECIFICITY PHOSPHATASE YOR283W-RELATED"/>
    <property type="match status" value="1"/>
</dbReference>
<dbReference type="AlphaFoldDB" id="A0A5C1QH76"/>
<dbReference type="PANTHER" id="PTHR48100:SF1">
    <property type="entry name" value="HISTIDINE PHOSPHATASE FAMILY PROTEIN-RELATED"/>
    <property type="match status" value="1"/>
</dbReference>
<dbReference type="OrthoDB" id="9781415at2"/>
<gene>
    <name evidence="5" type="ORF">EXM22_02520</name>
</gene>
<dbReference type="RefSeq" id="WP_149485003.1">
    <property type="nucleotide sequence ID" value="NZ_CP036150.1"/>
</dbReference>
<reference evidence="5 6" key="1">
    <citation type="submission" date="2019-02" db="EMBL/GenBank/DDBJ databases">
        <title>Complete Genome Sequence and Methylome Analysis of free living Spirochaetas.</title>
        <authorList>
            <person name="Fomenkov A."/>
            <person name="Dubinina G."/>
            <person name="Leshcheva N."/>
            <person name="Mikheeva N."/>
            <person name="Grabovich M."/>
            <person name="Vincze T."/>
            <person name="Roberts R.J."/>
        </authorList>
    </citation>
    <scope>NUCLEOTIDE SEQUENCE [LARGE SCALE GENOMIC DNA]</scope>
    <source>
        <strain evidence="5 6">K2</strain>
    </source>
</reference>
<feature type="active site" description="Proton donor/acceptor" evidence="3">
    <location>
        <position position="81"/>
    </location>
</feature>
<dbReference type="InterPro" id="IPR050275">
    <property type="entry name" value="PGM_Phosphatase"/>
</dbReference>
<dbReference type="KEGG" id="ock:EXM22_02520"/>
<protein>
    <submittedName>
        <fullName evidence="5">Histidine phosphatase family protein</fullName>
    </submittedName>
</protein>
<dbReference type="CDD" id="cd07067">
    <property type="entry name" value="HP_PGM_like"/>
    <property type="match status" value="1"/>
</dbReference>
<evidence type="ECO:0000256" key="1">
    <source>
        <dbReference type="ARBA" id="ARBA00023152"/>
    </source>
</evidence>
<accession>A0A5C1QH76</accession>
<dbReference type="Gene3D" id="3.40.50.1240">
    <property type="entry name" value="Phosphoglycerate mutase-like"/>
    <property type="match status" value="1"/>
</dbReference>
<evidence type="ECO:0000256" key="3">
    <source>
        <dbReference type="PIRSR" id="PIRSR613078-1"/>
    </source>
</evidence>
<proteinExistence type="predicted"/>
<dbReference type="InterPro" id="IPR029033">
    <property type="entry name" value="His_PPase_superfam"/>
</dbReference>
<name>A0A5C1QH76_9SPIO</name>
<dbReference type="GO" id="GO:0016791">
    <property type="term" value="F:phosphatase activity"/>
    <property type="evidence" value="ECO:0007669"/>
    <property type="project" value="TreeGrafter"/>
</dbReference>
<feature type="active site" description="Tele-phosphohistidine intermediate" evidence="3">
    <location>
        <position position="9"/>
    </location>
</feature>
<dbReference type="InterPro" id="IPR001345">
    <property type="entry name" value="PG/BPGM_mutase_AS"/>
</dbReference>
<dbReference type="GO" id="GO:0005737">
    <property type="term" value="C:cytoplasm"/>
    <property type="evidence" value="ECO:0007669"/>
    <property type="project" value="TreeGrafter"/>
</dbReference>
<evidence type="ECO:0000256" key="2">
    <source>
        <dbReference type="ARBA" id="ARBA00023235"/>
    </source>
</evidence>
<dbReference type="InterPro" id="IPR013078">
    <property type="entry name" value="His_Pase_superF_clade-1"/>
</dbReference>
<dbReference type="SUPFAM" id="SSF53254">
    <property type="entry name" value="Phosphoglycerate mutase-like"/>
    <property type="match status" value="1"/>
</dbReference>
<keyword evidence="6" id="KW-1185">Reference proteome</keyword>